<feature type="domain" description="Fibronectin type-III" evidence="5">
    <location>
        <begin position="1097"/>
        <end position="1187"/>
    </location>
</feature>
<dbReference type="SMART" id="SM00060">
    <property type="entry name" value="FN3"/>
    <property type="match status" value="11"/>
</dbReference>
<dbReference type="Pfam" id="PF00041">
    <property type="entry name" value="fn3"/>
    <property type="match status" value="1"/>
</dbReference>
<feature type="domain" description="Fibronectin type-III" evidence="5">
    <location>
        <begin position="741"/>
        <end position="829"/>
    </location>
</feature>
<accession>A0A8B6CD06</accession>
<comment type="caution">
    <text evidence="3">Lacks conserved residue(s) required for the propagation of feature annotation.</text>
</comment>
<keyword evidence="2" id="KW-1015">Disulfide bond</keyword>
<dbReference type="InterPro" id="IPR035976">
    <property type="entry name" value="Sushi/SCR/CCP_sf"/>
</dbReference>
<feature type="region of interest" description="Disordered" evidence="4">
    <location>
        <begin position="815"/>
        <end position="834"/>
    </location>
</feature>
<dbReference type="InterPro" id="IPR000436">
    <property type="entry name" value="Sushi_SCR_CCP_dom"/>
</dbReference>
<dbReference type="PROSITE" id="PS50923">
    <property type="entry name" value="SUSHI"/>
    <property type="match status" value="2"/>
</dbReference>
<reference evidence="7" key="1">
    <citation type="submission" date="2018-11" db="EMBL/GenBank/DDBJ databases">
        <authorList>
            <person name="Alioto T."/>
            <person name="Alioto T."/>
        </authorList>
    </citation>
    <scope>NUCLEOTIDE SEQUENCE</scope>
</reference>
<dbReference type="EMBL" id="UYJE01001618">
    <property type="protein sequence ID" value="VDI03731.1"/>
    <property type="molecule type" value="Genomic_DNA"/>
</dbReference>
<evidence type="ECO:0000256" key="3">
    <source>
        <dbReference type="PROSITE-ProRule" id="PRU00302"/>
    </source>
</evidence>
<dbReference type="PANTHER" id="PTHR46708">
    <property type="entry name" value="TENASCIN"/>
    <property type="match status" value="1"/>
</dbReference>
<sequence length="1187" mass="129765">MEIARTCGDPGKVAGSTYDFTLDVLPSSAVVYTCDKGYRNTAGNLTRICQAGGIWSGVKPVCTITCGDPGKVSGSIYNYTSDVIPNLAVKYTCDEGYKNTAGNLTRICQAGGKWSGVKPVCKRKNGASCHIPGGHSECVPNAVCGVDFKCSCRPFDFYDNEGLCPEIISLGDKCRMIIGNKQCQTSAECIISGEKTAICKCKEDFYENVKKNCVNRPGKPVITFLSTTNETVSFTALFNEEDRKLGIYVSYVSSNGWSSTEQTFTIHPNSTYIISNLTAGTCYNFTFLSFLTSNDKKSRHATKITHCTVPNPPLYVEVKHINNTEVSLSIVSGTGNVDMYYIVIENVTMFETSQLENGTIIELEPGYQYVANVWAISNGLNSSLYNVTIITYPDSPLSLSVIEQTTTTFKVDVFHGRGFVQFFDVYISNKFKFRGIASAGETTRILIQQLYPGKEYKTIEIKAVSHDLTSNSTELPPTATYPNPPSHVEVRKQSTTSVSLSIFNGTGNFDKYFVLIENVTFMNASYLENVEIENLDPGNQYIAQVGVTSNGLNSTVNVTIHTYPDRPQSVDVIDQTTESIVINITQGQGMVQFFFIRINSTYNVTGRQGQTTITLKNLIPGTLLTEITVQAVSYELFGEIKQVTNTSTLPAAPKSANVTIKTIDSFNITIAHGNGMVEYFYIQIDGITYQDQAAVKSDTTEVKIPGLIPGTLYTNISVISVSNGLNATLYEIPSCATYPDIPKSLDATDQTNTTLSLKIGHGKGVSKSFYIYVDGKLCLKNDVIGETAVTSVVLSNLTAGTLYNVSVQTVSNNLRSEEKHAKPHATNPNVPSDVKVTNQSEKTIELNIYHGSGSMQCFEIYLNDTFKYTIPPHKDDKITVYTIPNLIPGTCYRSIYIRSTAYGLKSLKKAVESHSTNPAAPSTITSTTQTTDTIDLNIVHGEGNVDYYIIHVNASYKVNTTANRNAAKTEITLDKLIPGIMYDKIKIEAFSNNLRSNTKNVPGYATKPSAPSLKNINSSREVIQIWVKKGRGSVEKYVILVNSKSHSNVTYTRETQQVNITGRTPGELYNITAIATSNNQESTLSSYILTATYPPVPHFNIVGIGSSEINMTVALQPVGHVDIYNASFESKETRANCKSNSFTTKLATPTSATVDNLTPGAKYEITVSTISNSLTSFSETKKTIVTS</sequence>
<feature type="domain" description="Fibronectin type-III" evidence="5">
    <location>
        <begin position="1007"/>
        <end position="1095"/>
    </location>
</feature>
<evidence type="ECO:0000256" key="4">
    <source>
        <dbReference type="SAM" id="MobiDB-lite"/>
    </source>
</evidence>
<evidence type="ECO:0000259" key="5">
    <source>
        <dbReference type="PROSITE" id="PS50853"/>
    </source>
</evidence>
<evidence type="ECO:0000313" key="7">
    <source>
        <dbReference type="EMBL" id="VDI03731.1"/>
    </source>
</evidence>
<feature type="domain" description="Sushi" evidence="6">
    <location>
        <begin position="64"/>
        <end position="123"/>
    </location>
</feature>
<dbReference type="InterPro" id="IPR036116">
    <property type="entry name" value="FN3_sf"/>
</dbReference>
<evidence type="ECO:0000313" key="8">
    <source>
        <dbReference type="Proteomes" id="UP000596742"/>
    </source>
</evidence>
<dbReference type="SUPFAM" id="SSF49265">
    <property type="entry name" value="Fibronectin type III"/>
    <property type="match status" value="5"/>
</dbReference>
<dbReference type="Gene3D" id="2.60.40.10">
    <property type="entry name" value="Immunoglobulins"/>
    <property type="match status" value="3"/>
</dbReference>
<gene>
    <name evidence="7" type="ORF">MGAL_10B038622</name>
</gene>
<dbReference type="AlphaFoldDB" id="A0A8B6CD06"/>
<dbReference type="PANTHER" id="PTHR46708:SF2">
    <property type="entry name" value="FIBRONECTIN TYPE-III DOMAIN-CONTAINING PROTEIN"/>
    <property type="match status" value="1"/>
</dbReference>
<dbReference type="SMART" id="SM00032">
    <property type="entry name" value="CCP"/>
    <property type="match status" value="2"/>
</dbReference>
<keyword evidence="3" id="KW-0768">Sushi</keyword>
<dbReference type="Proteomes" id="UP000596742">
    <property type="component" value="Unassembled WGS sequence"/>
</dbReference>
<keyword evidence="8" id="KW-1185">Reference proteome</keyword>
<dbReference type="PROSITE" id="PS50853">
    <property type="entry name" value="FN3"/>
    <property type="match status" value="5"/>
</dbReference>
<dbReference type="CDD" id="cd00033">
    <property type="entry name" value="CCP"/>
    <property type="match status" value="2"/>
</dbReference>
<name>A0A8B6CD06_MYTGA</name>
<dbReference type="InterPro" id="IPR050991">
    <property type="entry name" value="ECM_Regulatory_Proteins"/>
</dbReference>
<feature type="domain" description="Sushi" evidence="6">
    <location>
        <begin position="5"/>
        <end position="62"/>
    </location>
</feature>
<organism evidence="7 8">
    <name type="scientific">Mytilus galloprovincialis</name>
    <name type="common">Mediterranean mussel</name>
    <dbReference type="NCBI Taxonomy" id="29158"/>
    <lineage>
        <taxon>Eukaryota</taxon>
        <taxon>Metazoa</taxon>
        <taxon>Spiralia</taxon>
        <taxon>Lophotrochozoa</taxon>
        <taxon>Mollusca</taxon>
        <taxon>Bivalvia</taxon>
        <taxon>Autobranchia</taxon>
        <taxon>Pteriomorphia</taxon>
        <taxon>Mytilida</taxon>
        <taxon>Mytiloidea</taxon>
        <taxon>Mytilidae</taxon>
        <taxon>Mytilinae</taxon>
        <taxon>Mytilus</taxon>
    </lineage>
</organism>
<proteinExistence type="predicted"/>
<dbReference type="InterPro" id="IPR013783">
    <property type="entry name" value="Ig-like_fold"/>
</dbReference>
<keyword evidence="1" id="KW-0677">Repeat</keyword>
<comment type="caution">
    <text evidence="7">The sequence shown here is derived from an EMBL/GenBank/DDBJ whole genome shotgun (WGS) entry which is preliminary data.</text>
</comment>
<dbReference type="InterPro" id="IPR003961">
    <property type="entry name" value="FN3_dom"/>
</dbReference>
<evidence type="ECO:0000256" key="2">
    <source>
        <dbReference type="ARBA" id="ARBA00023157"/>
    </source>
</evidence>
<dbReference type="Gene3D" id="2.10.70.10">
    <property type="entry name" value="Complement Module, domain 1"/>
    <property type="match status" value="2"/>
</dbReference>
<feature type="domain" description="Fibronectin type-III" evidence="5">
    <location>
        <begin position="484"/>
        <end position="565"/>
    </location>
</feature>
<protein>
    <submittedName>
        <fullName evidence="7">Uncharacterized protein</fullName>
    </submittedName>
</protein>
<feature type="domain" description="Fibronectin type-III" evidence="5">
    <location>
        <begin position="216"/>
        <end position="311"/>
    </location>
</feature>
<dbReference type="Pfam" id="PF00084">
    <property type="entry name" value="Sushi"/>
    <property type="match status" value="2"/>
</dbReference>
<evidence type="ECO:0000259" key="6">
    <source>
        <dbReference type="PROSITE" id="PS50923"/>
    </source>
</evidence>
<dbReference type="OrthoDB" id="10253954at2759"/>
<dbReference type="SUPFAM" id="SSF57535">
    <property type="entry name" value="Complement control module/SCR domain"/>
    <property type="match status" value="2"/>
</dbReference>
<evidence type="ECO:0000256" key="1">
    <source>
        <dbReference type="ARBA" id="ARBA00022737"/>
    </source>
</evidence>